<evidence type="ECO:0000256" key="4">
    <source>
        <dbReference type="SAM" id="Coils"/>
    </source>
</evidence>
<feature type="coiled-coil region" evidence="4">
    <location>
        <begin position="54"/>
        <end position="81"/>
    </location>
</feature>
<comment type="similarity">
    <text evidence="1">Belongs to the 'phage' integrase family.</text>
</comment>
<dbReference type="Gene3D" id="1.10.150.130">
    <property type="match status" value="1"/>
</dbReference>
<sequence length="406" mass="47341">MKSTYRILFFTRKTRLNKDGLVTIAIRITIDGESLEFNPKLFVNPEIWNPIGRAEGKTKEAKEVNQALDRVRTNLRNHYDEIYEKCGYVTPDKLRDAYLGIDIQQNTLLSMYDKLVEQKRCLVGNTIRDTTLEKYLATRKRISDYLIYQYDKKDIPLREINYSFISNYEIYLKSVCACGHNSCTKHLRYLKKVSTDALKNRYIMTDPFDNYKLGYKPVDKEYLLESEVKKLLSKKFSIKRLEEVRDVFAFCCFTGVAYIDVANLTIDNIIEGENGEKWIRLYRQKSSVQANIPLLEIPQIILNKYNGLENGKLLPMHSNQKMNAYLKEIADLCGIKKRLTTHCGRHTYATIMLTKGVSIESISKMLGHTNITTTQIYAKVLNQKVKIEVDRVRGEFDEMKSFYVQR</sequence>
<evidence type="ECO:0000259" key="5">
    <source>
        <dbReference type="PROSITE" id="PS51898"/>
    </source>
</evidence>
<dbReference type="PANTHER" id="PTHR30349">
    <property type="entry name" value="PHAGE INTEGRASE-RELATED"/>
    <property type="match status" value="1"/>
</dbReference>
<name>A0A5J4QLC8_9ZZZZ</name>
<evidence type="ECO:0000256" key="3">
    <source>
        <dbReference type="ARBA" id="ARBA00023172"/>
    </source>
</evidence>
<feature type="domain" description="Tyr recombinase" evidence="5">
    <location>
        <begin position="218"/>
        <end position="390"/>
    </location>
</feature>
<dbReference type="CDD" id="cd01185">
    <property type="entry name" value="INTN1_C_like"/>
    <property type="match status" value="1"/>
</dbReference>
<keyword evidence="3" id="KW-0233">DNA recombination</keyword>
<dbReference type="AlphaFoldDB" id="A0A5J4QLC8"/>
<proteinExistence type="inferred from homology"/>
<dbReference type="GO" id="GO:0015074">
    <property type="term" value="P:DNA integration"/>
    <property type="evidence" value="ECO:0007669"/>
    <property type="project" value="InterPro"/>
</dbReference>
<dbReference type="Pfam" id="PF17293">
    <property type="entry name" value="Arm-DNA-bind_5"/>
    <property type="match status" value="1"/>
</dbReference>
<dbReference type="InterPro" id="IPR013762">
    <property type="entry name" value="Integrase-like_cat_sf"/>
</dbReference>
<dbReference type="Pfam" id="PF00589">
    <property type="entry name" value="Phage_integrase"/>
    <property type="match status" value="1"/>
</dbReference>
<dbReference type="Gene3D" id="1.10.443.10">
    <property type="entry name" value="Intergrase catalytic core"/>
    <property type="match status" value="1"/>
</dbReference>
<dbReference type="Pfam" id="PF13102">
    <property type="entry name" value="Phage_int_SAM_5"/>
    <property type="match status" value="1"/>
</dbReference>
<evidence type="ECO:0000256" key="2">
    <source>
        <dbReference type="ARBA" id="ARBA00023125"/>
    </source>
</evidence>
<gene>
    <name evidence="6" type="ORF">EZS27_027778</name>
</gene>
<dbReference type="SUPFAM" id="SSF56349">
    <property type="entry name" value="DNA breaking-rejoining enzymes"/>
    <property type="match status" value="1"/>
</dbReference>
<dbReference type="InterPro" id="IPR010998">
    <property type="entry name" value="Integrase_recombinase_N"/>
</dbReference>
<dbReference type="InterPro" id="IPR002104">
    <property type="entry name" value="Integrase_catalytic"/>
</dbReference>
<evidence type="ECO:0000313" key="6">
    <source>
        <dbReference type="EMBL" id="KAA6322706.1"/>
    </source>
</evidence>
<accession>A0A5J4QLC8</accession>
<dbReference type="InterPro" id="IPR025269">
    <property type="entry name" value="SAM-like_dom"/>
</dbReference>
<reference evidence="6" key="1">
    <citation type="submission" date="2019-03" db="EMBL/GenBank/DDBJ databases">
        <title>Single cell metagenomics reveals metabolic interactions within the superorganism composed of flagellate Streblomastix strix and complex community of Bacteroidetes bacteria on its surface.</title>
        <authorList>
            <person name="Treitli S.C."/>
            <person name="Kolisko M."/>
            <person name="Husnik F."/>
            <person name="Keeling P."/>
            <person name="Hampl V."/>
        </authorList>
    </citation>
    <scope>NUCLEOTIDE SEQUENCE</scope>
    <source>
        <strain evidence="6">STM</strain>
    </source>
</reference>
<dbReference type="InterPro" id="IPR035386">
    <property type="entry name" value="Arm-DNA-bind_5"/>
</dbReference>
<comment type="caution">
    <text evidence="6">The sequence shown here is derived from an EMBL/GenBank/DDBJ whole genome shotgun (WGS) entry which is preliminary data.</text>
</comment>
<dbReference type="InterPro" id="IPR011010">
    <property type="entry name" value="DNA_brk_join_enz"/>
</dbReference>
<protein>
    <submittedName>
        <fullName evidence="6">Tyrosine recombinase XerD</fullName>
    </submittedName>
</protein>
<evidence type="ECO:0000256" key="1">
    <source>
        <dbReference type="ARBA" id="ARBA00008857"/>
    </source>
</evidence>
<dbReference type="GO" id="GO:0006310">
    <property type="term" value="P:DNA recombination"/>
    <property type="evidence" value="ECO:0007669"/>
    <property type="project" value="UniProtKB-KW"/>
</dbReference>
<organism evidence="6">
    <name type="scientific">termite gut metagenome</name>
    <dbReference type="NCBI Taxonomy" id="433724"/>
    <lineage>
        <taxon>unclassified sequences</taxon>
        <taxon>metagenomes</taxon>
        <taxon>organismal metagenomes</taxon>
    </lineage>
</organism>
<keyword evidence="4" id="KW-0175">Coiled coil</keyword>
<dbReference type="GO" id="GO:0003677">
    <property type="term" value="F:DNA binding"/>
    <property type="evidence" value="ECO:0007669"/>
    <property type="project" value="UniProtKB-KW"/>
</dbReference>
<dbReference type="EMBL" id="SNRY01002979">
    <property type="protein sequence ID" value="KAA6322706.1"/>
    <property type="molecule type" value="Genomic_DNA"/>
</dbReference>
<keyword evidence="2" id="KW-0238">DNA-binding</keyword>
<dbReference type="PROSITE" id="PS51898">
    <property type="entry name" value="TYR_RECOMBINASE"/>
    <property type="match status" value="1"/>
</dbReference>
<dbReference type="InterPro" id="IPR050090">
    <property type="entry name" value="Tyrosine_recombinase_XerCD"/>
</dbReference>
<dbReference type="PANTHER" id="PTHR30349:SF64">
    <property type="entry name" value="PROPHAGE INTEGRASE INTD-RELATED"/>
    <property type="match status" value="1"/>
</dbReference>